<dbReference type="Gene3D" id="2.150.10.10">
    <property type="entry name" value="Serralysin-like metalloprotease, C-terminal"/>
    <property type="match status" value="8"/>
</dbReference>
<evidence type="ECO:0000256" key="4">
    <source>
        <dbReference type="ARBA" id="ARBA00022448"/>
    </source>
</evidence>
<evidence type="ECO:0000256" key="6">
    <source>
        <dbReference type="ARBA" id="ARBA00022692"/>
    </source>
</evidence>
<keyword evidence="4" id="KW-0813">Transport</keyword>
<dbReference type="PROSITE" id="PS00018">
    <property type="entry name" value="EF_HAND_1"/>
    <property type="match status" value="1"/>
</dbReference>
<feature type="domain" description="Trimeric autotransporter adhesin YadA-like head" evidence="13">
    <location>
        <begin position="1342"/>
        <end position="1368"/>
    </location>
</feature>
<feature type="domain" description="Trimeric autotransporter adhesin YadA-like stalk" evidence="14">
    <location>
        <begin position="742"/>
        <end position="783"/>
    </location>
</feature>
<feature type="domain" description="Trimeric autotransporter adhesin YadA-like head" evidence="13">
    <location>
        <begin position="895"/>
        <end position="921"/>
    </location>
</feature>
<evidence type="ECO:0000256" key="5">
    <source>
        <dbReference type="ARBA" id="ARBA00022452"/>
    </source>
</evidence>
<evidence type="ECO:0000256" key="8">
    <source>
        <dbReference type="ARBA" id="ARBA00022927"/>
    </source>
</evidence>
<feature type="domain" description="Trimeric autotransporter adhesin YadA-like stalk" evidence="14">
    <location>
        <begin position="1056"/>
        <end position="1095"/>
    </location>
</feature>
<feature type="domain" description="Trimeric autotransporter adhesin YadA-like C-terminal membrane anchor" evidence="12">
    <location>
        <begin position="1644"/>
        <end position="1704"/>
    </location>
</feature>
<evidence type="ECO:0000256" key="7">
    <source>
        <dbReference type="ARBA" id="ARBA00022729"/>
    </source>
</evidence>
<feature type="domain" description="Trimeric autotransporter adhesin YadA-like stalk" evidence="14">
    <location>
        <begin position="1582"/>
        <end position="1621"/>
    </location>
</feature>
<keyword evidence="9" id="KW-0472">Membrane</keyword>
<dbReference type="Gene3D" id="2.60.40.4050">
    <property type="match status" value="1"/>
</dbReference>
<feature type="domain" description="Trimeric autotransporter adhesin YadA-like stalk" evidence="14">
    <location>
        <begin position="1408"/>
        <end position="1441"/>
    </location>
</feature>
<dbReference type="SUPFAM" id="SSF54523">
    <property type="entry name" value="Pili subunits"/>
    <property type="match status" value="1"/>
</dbReference>
<name>A0ABY9S956_9ENTR</name>
<dbReference type="InterPro" id="IPR011049">
    <property type="entry name" value="Serralysin-like_metalloprot_C"/>
</dbReference>
<feature type="domain" description="Trimeric autotransporter adhesin YadA-like stalk" evidence="14">
    <location>
        <begin position="625"/>
        <end position="650"/>
    </location>
</feature>
<feature type="domain" description="Trimeric autotransporter adhesin YadA-like head" evidence="13">
    <location>
        <begin position="1525"/>
        <end position="1550"/>
    </location>
</feature>
<keyword evidence="6" id="KW-0812">Transmembrane</keyword>
<dbReference type="Gene3D" id="6.20.50.100">
    <property type="match status" value="3"/>
</dbReference>
<evidence type="ECO:0000259" key="12">
    <source>
        <dbReference type="Pfam" id="PF03895"/>
    </source>
</evidence>
<dbReference type="CDD" id="cd12820">
    <property type="entry name" value="LbR_YadA-like"/>
    <property type="match status" value="1"/>
</dbReference>
<dbReference type="Pfam" id="PF13018">
    <property type="entry name" value="ESPR"/>
    <property type="match status" value="1"/>
</dbReference>
<feature type="domain" description="Trimeric autotransporter adhesin YadA-like stalk" evidence="14">
    <location>
        <begin position="858"/>
        <end position="881"/>
    </location>
</feature>
<keyword evidence="5" id="KW-1134">Transmembrane beta strand</keyword>
<comment type="similarity">
    <text evidence="3">Belongs to the autotransporter-2 (AT-2) (TC 1.B.40) family.</text>
</comment>
<comment type="subcellular location">
    <subcellularLocation>
        <location evidence="2">Cell outer membrane</location>
    </subcellularLocation>
    <subcellularLocation>
        <location evidence="1">Cell surface</location>
    </subcellularLocation>
</comment>
<dbReference type="Pfam" id="PF05662">
    <property type="entry name" value="YadA_stalk"/>
    <property type="match status" value="13"/>
</dbReference>
<feature type="domain" description="Trimeric autotransporter adhesin YadA-like stalk" evidence="14">
    <location>
        <begin position="1182"/>
        <end position="1207"/>
    </location>
</feature>
<feature type="domain" description="Trimeric autotransporter adhesin YadA-like head" evidence="13">
    <location>
        <begin position="437"/>
        <end position="463"/>
    </location>
</feature>
<proteinExistence type="inferred from homology"/>
<feature type="domain" description="Trimeric autotransporter adhesin YadA-like stalk" evidence="14">
    <location>
        <begin position="276"/>
        <end position="317"/>
    </location>
</feature>
<feature type="domain" description="Trimeric autotransporter adhesin YadA-like head" evidence="13">
    <location>
        <begin position="210"/>
        <end position="236"/>
    </location>
</feature>
<feature type="domain" description="Trimeric autotransporter adhesin YadA-like stalk" evidence="14">
    <location>
        <begin position="392"/>
        <end position="417"/>
    </location>
</feature>
<dbReference type="InterPro" id="IPR024973">
    <property type="entry name" value="ESPR"/>
</dbReference>
<feature type="domain" description="Trimeric autotransporter adhesin YadA-like head" evidence="13">
    <location>
        <begin position="1142"/>
        <end position="1158"/>
    </location>
</feature>
<feature type="domain" description="Trimeric autotransporter adhesin YadA-like head" evidence="13">
    <location>
        <begin position="187"/>
        <end position="207"/>
    </location>
</feature>
<evidence type="ECO:0000256" key="11">
    <source>
        <dbReference type="SAM" id="MobiDB-lite"/>
    </source>
</evidence>
<organism evidence="16 17">
    <name type="scientific">Buttiauxella selenatireducens</name>
    <dbReference type="NCBI Taxonomy" id="3073902"/>
    <lineage>
        <taxon>Bacteria</taxon>
        <taxon>Pseudomonadati</taxon>
        <taxon>Pseudomonadota</taxon>
        <taxon>Gammaproteobacteria</taxon>
        <taxon>Enterobacterales</taxon>
        <taxon>Enterobacteriaceae</taxon>
        <taxon>Buttiauxella</taxon>
    </lineage>
</organism>
<dbReference type="RefSeq" id="WP_309875941.1">
    <property type="nucleotide sequence ID" value="NZ_CP133838.1"/>
</dbReference>
<dbReference type="Pfam" id="PF03895">
    <property type="entry name" value="YadA_anchor"/>
    <property type="match status" value="1"/>
</dbReference>
<feature type="domain" description="Trimeric autotransporter adhesin YadA-like head" evidence="13">
    <location>
        <begin position="1314"/>
        <end position="1340"/>
    </location>
</feature>
<dbReference type="InterPro" id="IPR005594">
    <property type="entry name" value="YadA_C"/>
</dbReference>
<feature type="domain" description="Trimeric autotransporter adhesin YadA-like head" evidence="13">
    <location>
        <begin position="670"/>
        <end position="696"/>
    </location>
</feature>
<evidence type="ECO:0000256" key="9">
    <source>
        <dbReference type="ARBA" id="ARBA00023136"/>
    </source>
</evidence>
<feature type="domain" description="Trimeric autotransporter adhesin YadA-like stalk" evidence="14">
    <location>
        <begin position="509"/>
        <end position="550"/>
    </location>
</feature>
<accession>A0ABY9S956</accession>
<gene>
    <name evidence="16" type="ORF">RHD99_19115</name>
</gene>
<dbReference type="Gene3D" id="1.20.5.2280">
    <property type="match status" value="1"/>
</dbReference>
<evidence type="ECO:0000313" key="16">
    <source>
        <dbReference type="EMBL" id="WMY73538.1"/>
    </source>
</evidence>
<evidence type="ECO:0000259" key="15">
    <source>
        <dbReference type="Pfam" id="PF13018"/>
    </source>
</evidence>
<evidence type="ECO:0000259" key="13">
    <source>
        <dbReference type="Pfam" id="PF05658"/>
    </source>
</evidence>
<dbReference type="InterPro" id="IPR008640">
    <property type="entry name" value="Adhesin_Head_dom"/>
</dbReference>
<keyword evidence="17" id="KW-1185">Reference proteome</keyword>
<feature type="domain" description="ESPR" evidence="15">
    <location>
        <begin position="1"/>
        <end position="47"/>
    </location>
</feature>
<keyword evidence="10" id="KW-0998">Cell outer membrane</keyword>
<dbReference type="InterPro" id="IPR018247">
    <property type="entry name" value="EF_Hand_1_Ca_BS"/>
</dbReference>
<reference evidence="16 17" key="1">
    <citation type="submission" date="2023-09" db="EMBL/GenBank/DDBJ databases">
        <title>Buttiauxella selenatireducens sp. nov., isolated from the rhizosphere of Cardamine hupingshanesis.</title>
        <authorList>
            <person name="Zhang S."/>
            <person name="Xu Z."/>
            <person name="Wang H."/>
            <person name="Guo Y."/>
        </authorList>
    </citation>
    <scope>NUCLEOTIDE SEQUENCE [LARGE SCALE GENOMIC DNA]</scope>
    <source>
        <strain evidence="16 17">R73</strain>
    </source>
</reference>
<dbReference type="Pfam" id="PF05658">
    <property type="entry name" value="YadA_head"/>
    <property type="match status" value="12"/>
</dbReference>
<feature type="domain" description="Trimeric autotransporter adhesin YadA-like head" evidence="13">
    <location>
        <begin position="144"/>
        <end position="163"/>
    </location>
</feature>
<sequence>MNKIYRLVWNSAQRAWVVAGEFAAAKGKGKTSPRRLASTAAGMVGAVALSMVSMEDARAYVAGGGINTSDTESVAIGMGATTGNVGKITNTWGTPPRGNSAAVTTTGTDNVSNIALGENASSDTAGIALGNYAIASTGGGISSSAMAIGNYAKSTGTASTAIGLASLSTGQDAIALGTVSGAYSRAAVAVGPGSSATGVGSTALGSAAIANGTASLALGDSAQANVAGGVALGYQSNATRAAGSAGYLPAGISAASLAAINATTASRAAVDIGSRQITSVAAGTADSDGVNVAQLKGVAELADAGWNVADSSGTKANIGPNGKVTFTGDSNVTVAAGGADDAGTLNVALNKNLDLTNAGSVTIGNSLLNNSGLTLTGGPKVLVSGIDAGTKQITNVAAGVADTDAVNVSQLRGVSASHYYSVNDGGVSGANYLNDGATGSKALAAGISASATGADSVALGSYSVANTAEGIAGYMPVGTSAAQLAAISATTSTLGAVSVGDAASGKFRQINGVAAGTVDSDAVNVAQLKGVAELADAGWNVADSSGTKANIGPNGKVTFTGDSNVTVAAGGADDAGTLNVALNKNLDLTSAGSLTIGNSLLNDNGLTLANGPKVLVSGIDAGTKQITNVAAGVADTDAVNVSQLRGVSASHYYSVNDGGVSGANYLNDGATGSKALAAGISASATGADSVALGSYSVANTAEGIAGYMPVGTSAAQLAAISATTSTLGAVSVGDAASGKFRQINGVAAGTVDSDAVNVAQLKGVAELADAGWNVADSSGTKANIGPNGKVTFTGDSNVTVAAGGADDAGTLNVALNKNLDLTNAGSVTIGNSLLNNSGLTLTGGPKVLVSGIDAGSKKITNVLAGEDDSDAVNVSQLKSSTKYFKARSEEADAQAIGVDSIAVGPQAIARADNSVAMGNGAIANYSGDIALGAGSVTGPTTGSGGGYAIDDVFIPFAGANPTSQVSVGSKGNERLITNVAAGSLSFTSTDAVNGSQLYAITKGIEDQGDILNERTVKYDWNDLNGDGQIDLGEVNYSKATLSGTVSNDGGITGGTKITNLAQGEVSNTSTDAINGSQLFKIAGDTTNNYTTINGAGIRYVRTNEAGLDELDAFATGKGSTAVGYNAQSKGVNSLALGNNAVATANNSVALGAGSQANGSTLANAAYLTGTTATGEVNVGGRRITGVSDGAMDDDAVTVAQLKKVSTTAVDVSERALKYDWNDINGNGQLDPGEVDYSKATLSGAVSSDGGITGGTKITNLAQGAVNASSTDAINGSQLFKIAGDTTNNYTTINGAGIRYVRTNEGVLGEADAYAQGQGSTAVGYKATSTGAGSIAVGQNSLASATNAIAIGKDAVASDANSVALGNGSKTSATVATTSMTIDGKTYAVAGKAPVGTVSVGDVGQERTITNVAAGRVTASSTDAVNGSQLYATNTAIENINTTIETIDEGAVKYDRNSDGTVNHNHITLAGGPTTISNLADGVEDSDAVNYSQLKNVENNVTNIANGTDGMFQVNNTSNNPKPKPTGKDSTAGGAGAVASGDNSTAIGANSRAKHNNSVALGNNSVTDRDNSVSMGYAGGERQVTNVAAGTQGTDAVNVNQLKSGISSANQYTDNKFNSLKNMVDDQDDKLSAGIAGAMAMAGLPQAYQPGASMVAMAGSTYQDQSAVALGVSVISDNGKWVTKLSGSTNTQGDLGGAVGVGYQW</sequence>
<keyword evidence="8" id="KW-0653">Protein transport</keyword>
<evidence type="ECO:0000256" key="3">
    <source>
        <dbReference type="ARBA" id="ARBA00005848"/>
    </source>
</evidence>
<feature type="domain" description="Trimeric autotransporter adhesin YadA-like stalk" evidence="14">
    <location>
        <begin position="1256"/>
        <end position="1295"/>
    </location>
</feature>
<dbReference type="EMBL" id="CP133838">
    <property type="protein sequence ID" value="WMY73538.1"/>
    <property type="molecule type" value="Genomic_DNA"/>
</dbReference>
<dbReference type="Gene3D" id="6.10.250.2120">
    <property type="match status" value="1"/>
</dbReference>
<feature type="region of interest" description="Disordered" evidence="11">
    <location>
        <begin position="1508"/>
        <end position="1569"/>
    </location>
</feature>
<dbReference type="Gene3D" id="2.20.70.140">
    <property type="match status" value="3"/>
</dbReference>
<feature type="domain" description="Trimeric autotransporter adhesin YadA-like stalk" evidence="14">
    <location>
        <begin position="1475"/>
        <end position="1509"/>
    </location>
</feature>
<feature type="domain" description="Trimeric autotransporter adhesin YadA-like head" evidence="13">
    <location>
        <begin position="1114"/>
        <end position="1140"/>
    </location>
</feature>
<evidence type="ECO:0000259" key="14">
    <source>
        <dbReference type="Pfam" id="PF05662"/>
    </source>
</evidence>
<dbReference type="SUPFAM" id="SSF101967">
    <property type="entry name" value="Adhesin YadA, collagen-binding domain"/>
    <property type="match status" value="13"/>
</dbReference>
<protein>
    <submittedName>
        <fullName evidence="16">YadA-like family protein</fullName>
    </submittedName>
</protein>
<evidence type="ECO:0000313" key="17">
    <source>
        <dbReference type="Proteomes" id="UP001246690"/>
    </source>
</evidence>
<dbReference type="Gene3D" id="3.30.1300.30">
    <property type="entry name" value="GSPII I/J protein-like"/>
    <property type="match status" value="1"/>
</dbReference>
<dbReference type="InterPro" id="IPR045584">
    <property type="entry name" value="Pilin-like"/>
</dbReference>
<feature type="compositionally biased region" description="Polar residues" evidence="11">
    <location>
        <begin position="1555"/>
        <end position="1565"/>
    </location>
</feature>
<evidence type="ECO:0000256" key="10">
    <source>
        <dbReference type="ARBA" id="ARBA00023237"/>
    </source>
</evidence>
<dbReference type="InterPro" id="IPR008635">
    <property type="entry name" value="Coiled_stalk_dom"/>
</dbReference>
<feature type="domain" description="Trimeric autotransporter adhesin YadA-like stalk" evidence="14">
    <location>
        <begin position="976"/>
        <end position="1009"/>
    </location>
</feature>
<evidence type="ECO:0000256" key="1">
    <source>
        <dbReference type="ARBA" id="ARBA00004241"/>
    </source>
</evidence>
<dbReference type="Proteomes" id="UP001246690">
    <property type="component" value="Chromosome"/>
</dbReference>
<keyword evidence="7" id="KW-0732">Signal</keyword>
<evidence type="ECO:0000256" key="2">
    <source>
        <dbReference type="ARBA" id="ARBA00004442"/>
    </source>
</evidence>
<feature type="domain" description="Trimeric autotransporter adhesin YadA-like head" evidence="13">
    <location>
        <begin position="1556"/>
        <end position="1576"/>
    </location>
</feature>